<comment type="caution">
    <text evidence="1">The sequence shown here is derived from an EMBL/GenBank/DDBJ whole genome shotgun (WGS) entry which is preliminary data.</text>
</comment>
<organism evidence="1">
    <name type="scientific">bioreactor metagenome</name>
    <dbReference type="NCBI Taxonomy" id="1076179"/>
    <lineage>
        <taxon>unclassified sequences</taxon>
        <taxon>metagenomes</taxon>
        <taxon>ecological metagenomes</taxon>
    </lineage>
</organism>
<dbReference type="AlphaFoldDB" id="A0A645C7K3"/>
<evidence type="ECO:0000313" key="1">
    <source>
        <dbReference type="EMBL" id="MPM72991.1"/>
    </source>
</evidence>
<proteinExistence type="predicted"/>
<gene>
    <name evidence="1" type="ORF">SDC9_119967</name>
</gene>
<dbReference type="EMBL" id="VSSQ01025088">
    <property type="protein sequence ID" value="MPM72991.1"/>
    <property type="molecule type" value="Genomic_DNA"/>
</dbReference>
<evidence type="ECO:0008006" key="2">
    <source>
        <dbReference type="Google" id="ProtNLM"/>
    </source>
</evidence>
<accession>A0A645C7K3</accession>
<protein>
    <recommendedName>
        <fullName evidence="2">Glycosyltransferase 2-like domain-containing protein</fullName>
    </recommendedName>
</protein>
<reference evidence="1" key="1">
    <citation type="submission" date="2019-08" db="EMBL/GenBank/DDBJ databases">
        <authorList>
            <person name="Kucharzyk K."/>
            <person name="Murdoch R.W."/>
            <person name="Higgins S."/>
            <person name="Loffler F."/>
        </authorList>
    </citation>
    <scope>NUCLEOTIDE SEQUENCE</scope>
</reference>
<name>A0A645C7K3_9ZZZZ</name>
<sequence length="188" mass="22077">MDIPFPKNLQEQMIDKGYKVHTIAKRIREYGGGYTLIADADDLYSNKISQFVFEHPNENGWVMKTGYEYIWNKNYLKYSMKHPPQPIVNYTLNELPEDLDEAMNSSEIGAKYIIRKGHGNIEKVCKELGRPLKKLPFPAHVYVKYHGDNHSLLNGQDSLLRRILRFFMPIIQPNKNTRMKNEFSIDWI</sequence>